<dbReference type="Proteomes" id="UP000887574">
    <property type="component" value="Unplaced"/>
</dbReference>
<evidence type="ECO:0000313" key="3">
    <source>
        <dbReference type="WBParaSite" id="jg1251"/>
    </source>
</evidence>
<protein>
    <submittedName>
        <fullName evidence="3">Uncharacterized protein</fullName>
    </submittedName>
</protein>
<keyword evidence="2" id="KW-1185">Reference proteome</keyword>
<sequence>MYAQKVNELPGEFQDFIQINETTGNIAIFLKSHSSDAVHVPLIAVPKPSYAKMVVYLHWRRQVLLGCGLDEWTRKMINVGYQGGRANAYAYADKSAMIQIQGSTVKAIGADDDQGNATIFCKLDAEKSKAEAGIRWKHLQVGGSMASRATVKNILIGTGAGLIVLTIIIGVVCVFIAVWHPDEQLNTALSYSHAQAAVKLAQIRRVKLPRTVQGKPSDFSLWSASRLIQNSYISAIAKLNSVSKFS</sequence>
<keyword evidence="1" id="KW-1133">Transmembrane helix</keyword>
<evidence type="ECO:0000313" key="2">
    <source>
        <dbReference type="Proteomes" id="UP000887574"/>
    </source>
</evidence>
<evidence type="ECO:0000256" key="1">
    <source>
        <dbReference type="SAM" id="Phobius"/>
    </source>
</evidence>
<proteinExistence type="predicted"/>
<organism evidence="2 3">
    <name type="scientific">Ditylenchus dipsaci</name>
    <dbReference type="NCBI Taxonomy" id="166011"/>
    <lineage>
        <taxon>Eukaryota</taxon>
        <taxon>Metazoa</taxon>
        <taxon>Ecdysozoa</taxon>
        <taxon>Nematoda</taxon>
        <taxon>Chromadorea</taxon>
        <taxon>Rhabditida</taxon>
        <taxon>Tylenchina</taxon>
        <taxon>Tylenchomorpha</taxon>
        <taxon>Sphaerularioidea</taxon>
        <taxon>Anguinidae</taxon>
        <taxon>Anguininae</taxon>
        <taxon>Ditylenchus</taxon>
    </lineage>
</organism>
<accession>A0A915CTM4</accession>
<feature type="transmembrane region" description="Helical" evidence="1">
    <location>
        <begin position="154"/>
        <end position="179"/>
    </location>
</feature>
<reference evidence="3" key="1">
    <citation type="submission" date="2022-11" db="UniProtKB">
        <authorList>
            <consortium name="WormBaseParasite"/>
        </authorList>
    </citation>
    <scope>IDENTIFICATION</scope>
</reference>
<name>A0A915CTM4_9BILA</name>
<dbReference type="WBParaSite" id="jg1251">
    <property type="protein sequence ID" value="jg1251"/>
    <property type="gene ID" value="jg1251"/>
</dbReference>
<keyword evidence="1" id="KW-0812">Transmembrane</keyword>
<keyword evidence="1" id="KW-0472">Membrane</keyword>
<dbReference type="AlphaFoldDB" id="A0A915CTM4"/>